<gene>
    <name evidence="2" type="ORF">SAMN04489717_1632</name>
</gene>
<dbReference type="InterPro" id="IPR037523">
    <property type="entry name" value="VOC_core"/>
</dbReference>
<dbReference type="STRING" id="117157.SAMN04489717_1632"/>
<sequence>MTSHATGRHAGSPIENRVGMVFIPVRDMRRSIEWYSALLGLPVGDASHEDTIYDLPTSGEVGLALDANKPDFDTAGPPRFFWWSTDLEACLAHLEANDVRVESDIEDIGSVSFLQFRDPDGNLLMVCKRN</sequence>
<dbReference type="PROSITE" id="PS51819">
    <property type="entry name" value="VOC"/>
    <property type="match status" value="1"/>
</dbReference>
<dbReference type="SUPFAM" id="SSF54593">
    <property type="entry name" value="Glyoxalase/Bleomycin resistance protein/Dihydroxybiphenyl dioxygenase"/>
    <property type="match status" value="1"/>
</dbReference>
<evidence type="ECO:0000259" key="1">
    <source>
        <dbReference type="PROSITE" id="PS51819"/>
    </source>
</evidence>
<dbReference type="InterPro" id="IPR029068">
    <property type="entry name" value="Glyas_Bleomycin-R_OHBP_Dase"/>
</dbReference>
<dbReference type="InterPro" id="IPR004360">
    <property type="entry name" value="Glyas_Fos-R_dOase_dom"/>
</dbReference>
<dbReference type="Proteomes" id="UP000198983">
    <property type="component" value="Chromosome I"/>
</dbReference>
<dbReference type="OrthoDB" id="485032at2"/>
<dbReference type="Pfam" id="PF00903">
    <property type="entry name" value="Glyoxalase"/>
    <property type="match status" value="1"/>
</dbReference>
<evidence type="ECO:0000313" key="2">
    <source>
        <dbReference type="EMBL" id="SDS10259.1"/>
    </source>
</evidence>
<keyword evidence="3" id="KW-1185">Reference proteome</keyword>
<name>A0A1H1PHV6_9ACTN</name>
<organism evidence="2 3">
    <name type="scientific">Actinopolymorpha singaporensis</name>
    <dbReference type="NCBI Taxonomy" id="117157"/>
    <lineage>
        <taxon>Bacteria</taxon>
        <taxon>Bacillati</taxon>
        <taxon>Actinomycetota</taxon>
        <taxon>Actinomycetes</taxon>
        <taxon>Propionibacteriales</taxon>
        <taxon>Actinopolymorphaceae</taxon>
        <taxon>Actinopolymorpha</taxon>
    </lineage>
</organism>
<proteinExistence type="predicted"/>
<dbReference type="Gene3D" id="3.10.180.10">
    <property type="entry name" value="2,3-Dihydroxybiphenyl 1,2-Dioxygenase, domain 1"/>
    <property type="match status" value="1"/>
</dbReference>
<dbReference type="RefSeq" id="WP_092652031.1">
    <property type="nucleotide sequence ID" value="NZ_LT629732.1"/>
</dbReference>
<protein>
    <recommendedName>
        <fullName evidence="1">VOC domain-containing protein</fullName>
    </recommendedName>
</protein>
<evidence type="ECO:0000313" key="3">
    <source>
        <dbReference type="Proteomes" id="UP000198983"/>
    </source>
</evidence>
<accession>A0A1H1PHV6</accession>
<feature type="domain" description="VOC" evidence="1">
    <location>
        <begin position="17"/>
        <end position="129"/>
    </location>
</feature>
<dbReference type="AlphaFoldDB" id="A0A1H1PHV6"/>
<reference evidence="2 3" key="1">
    <citation type="submission" date="2016-10" db="EMBL/GenBank/DDBJ databases">
        <authorList>
            <person name="de Groot N.N."/>
        </authorList>
    </citation>
    <scope>NUCLEOTIDE SEQUENCE [LARGE SCALE GENOMIC DNA]</scope>
    <source>
        <strain evidence="2 3">DSM 22024</strain>
    </source>
</reference>
<dbReference type="EMBL" id="LT629732">
    <property type="protein sequence ID" value="SDS10259.1"/>
    <property type="molecule type" value="Genomic_DNA"/>
</dbReference>